<comment type="caution">
    <text evidence="1">The sequence shown here is derived from an EMBL/GenBank/DDBJ whole genome shotgun (WGS) entry which is preliminary data.</text>
</comment>
<name>A0AAP0PL58_9MAGN</name>
<dbReference type="EMBL" id="JBBNAG010000003">
    <property type="protein sequence ID" value="KAK9148718.1"/>
    <property type="molecule type" value="Genomic_DNA"/>
</dbReference>
<gene>
    <name evidence="1" type="ORF">Scep_007475</name>
</gene>
<sequence>MRDGFRVRKCQGLATLFSRRQYLVGRHGRVDGSGNAQGLDCVSHLQSESILASLLFIVLGHHDIIAIDVLQALLSRMLCRRFGINSTLCDEFRKLFFATTKVKCLSDLGLFLDA</sequence>
<accession>A0AAP0PL58</accession>
<proteinExistence type="predicted"/>
<dbReference type="Proteomes" id="UP001419268">
    <property type="component" value="Unassembled WGS sequence"/>
</dbReference>
<dbReference type="AlphaFoldDB" id="A0AAP0PL58"/>
<reference evidence="1 2" key="1">
    <citation type="submission" date="2024-01" db="EMBL/GenBank/DDBJ databases">
        <title>Genome assemblies of Stephania.</title>
        <authorList>
            <person name="Yang L."/>
        </authorList>
    </citation>
    <scope>NUCLEOTIDE SEQUENCE [LARGE SCALE GENOMIC DNA]</scope>
    <source>
        <strain evidence="1">JXDWG</strain>
        <tissue evidence="1">Leaf</tissue>
    </source>
</reference>
<keyword evidence="2" id="KW-1185">Reference proteome</keyword>
<evidence type="ECO:0000313" key="1">
    <source>
        <dbReference type="EMBL" id="KAK9148718.1"/>
    </source>
</evidence>
<protein>
    <submittedName>
        <fullName evidence="1">Uncharacterized protein</fullName>
    </submittedName>
</protein>
<organism evidence="1 2">
    <name type="scientific">Stephania cephalantha</name>
    <dbReference type="NCBI Taxonomy" id="152367"/>
    <lineage>
        <taxon>Eukaryota</taxon>
        <taxon>Viridiplantae</taxon>
        <taxon>Streptophyta</taxon>
        <taxon>Embryophyta</taxon>
        <taxon>Tracheophyta</taxon>
        <taxon>Spermatophyta</taxon>
        <taxon>Magnoliopsida</taxon>
        <taxon>Ranunculales</taxon>
        <taxon>Menispermaceae</taxon>
        <taxon>Menispermoideae</taxon>
        <taxon>Cissampelideae</taxon>
        <taxon>Stephania</taxon>
    </lineage>
</organism>
<evidence type="ECO:0000313" key="2">
    <source>
        <dbReference type="Proteomes" id="UP001419268"/>
    </source>
</evidence>